<dbReference type="InterPro" id="IPR025698">
    <property type="entry name" value="2TM_dom"/>
</dbReference>
<dbReference type="EMBL" id="CADCVU010000013">
    <property type="protein sequence ID" value="CAA9481103.1"/>
    <property type="molecule type" value="Genomic_DNA"/>
</dbReference>
<dbReference type="AlphaFoldDB" id="A0A6J4RTC9"/>
<dbReference type="Pfam" id="PF08044">
    <property type="entry name" value="DUF1707"/>
    <property type="match status" value="1"/>
</dbReference>
<evidence type="ECO:0000256" key="2">
    <source>
        <dbReference type="SAM" id="Phobius"/>
    </source>
</evidence>
<organism evidence="5">
    <name type="scientific">uncultured Solirubrobacterales bacterium</name>
    <dbReference type="NCBI Taxonomy" id="768556"/>
    <lineage>
        <taxon>Bacteria</taxon>
        <taxon>Bacillati</taxon>
        <taxon>Actinomycetota</taxon>
        <taxon>Thermoleophilia</taxon>
        <taxon>Solirubrobacterales</taxon>
        <taxon>environmental samples</taxon>
    </lineage>
</organism>
<sequence>MPSPSDHATRASDAERERVVELLRVASTEGRLSVDELEERTADALAARTRAELAPLTRDLPGEPARSRPRRSATRPGRALGHEIAAYLAVNLILVLVWAATGADYFWPMWPMLGWGLGIAKHARQGDRRPHGPARGLHTGSGGSS</sequence>
<evidence type="ECO:0000259" key="3">
    <source>
        <dbReference type="Pfam" id="PF08044"/>
    </source>
</evidence>
<protein>
    <submittedName>
        <fullName evidence="5">Uncharacterized protein</fullName>
    </submittedName>
</protein>
<gene>
    <name evidence="5" type="ORF">AVDCRST_MAG45-176</name>
</gene>
<dbReference type="PANTHER" id="PTHR40763:SF4">
    <property type="entry name" value="DUF1707 DOMAIN-CONTAINING PROTEIN"/>
    <property type="match status" value="1"/>
</dbReference>
<feature type="region of interest" description="Disordered" evidence="1">
    <location>
        <begin position="48"/>
        <end position="77"/>
    </location>
</feature>
<reference evidence="5" key="1">
    <citation type="submission" date="2020-02" db="EMBL/GenBank/DDBJ databases">
        <authorList>
            <person name="Meier V. D."/>
        </authorList>
    </citation>
    <scope>NUCLEOTIDE SEQUENCE</scope>
    <source>
        <strain evidence="5">AVDCRST_MAG45</strain>
    </source>
</reference>
<dbReference type="PANTHER" id="PTHR40763">
    <property type="entry name" value="MEMBRANE PROTEIN-RELATED"/>
    <property type="match status" value="1"/>
</dbReference>
<evidence type="ECO:0000256" key="1">
    <source>
        <dbReference type="SAM" id="MobiDB-lite"/>
    </source>
</evidence>
<feature type="region of interest" description="Disordered" evidence="1">
    <location>
        <begin position="124"/>
        <end position="145"/>
    </location>
</feature>
<accession>A0A6J4RTC9</accession>
<feature type="transmembrane region" description="Helical" evidence="2">
    <location>
        <begin position="84"/>
        <end position="107"/>
    </location>
</feature>
<keyword evidence="2" id="KW-0812">Transmembrane</keyword>
<dbReference type="InterPro" id="IPR012551">
    <property type="entry name" value="DUF1707_SHOCT-like"/>
</dbReference>
<feature type="domain" description="2TM" evidence="4">
    <location>
        <begin position="80"/>
        <end position="123"/>
    </location>
</feature>
<feature type="compositionally biased region" description="Low complexity" evidence="1">
    <location>
        <begin position="48"/>
        <end position="58"/>
    </location>
</feature>
<feature type="domain" description="DUF1707" evidence="3">
    <location>
        <begin position="9"/>
        <end position="61"/>
    </location>
</feature>
<keyword evidence="2" id="KW-1133">Transmembrane helix</keyword>
<evidence type="ECO:0000259" key="4">
    <source>
        <dbReference type="Pfam" id="PF13239"/>
    </source>
</evidence>
<keyword evidence="2" id="KW-0472">Membrane</keyword>
<dbReference type="Pfam" id="PF13239">
    <property type="entry name" value="2TM"/>
    <property type="match status" value="1"/>
</dbReference>
<name>A0A6J4RTC9_9ACTN</name>
<proteinExistence type="predicted"/>
<evidence type="ECO:0000313" key="5">
    <source>
        <dbReference type="EMBL" id="CAA9481103.1"/>
    </source>
</evidence>